<gene>
    <name evidence="3" type="primary">LOC128315169</name>
</gene>
<accession>A0ABM3PYM5</accession>
<dbReference type="Proteomes" id="UP001652583">
    <property type="component" value="Chromosome C2"/>
</dbReference>
<dbReference type="RefSeq" id="XP_053076779.1">
    <property type="nucleotide sequence ID" value="XM_053220804.1"/>
</dbReference>
<evidence type="ECO:0000313" key="3">
    <source>
        <dbReference type="RefSeq" id="XP_053076779.1"/>
    </source>
</evidence>
<proteinExistence type="predicted"/>
<organism evidence="2 3">
    <name type="scientific">Acinonyx jubatus</name>
    <name type="common">Cheetah</name>
    <dbReference type="NCBI Taxonomy" id="32536"/>
    <lineage>
        <taxon>Eukaryota</taxon>
        <taxon>Metazoa</taxon>
        <taxon>Chordata</taxon>
        <taxon>Craniata</taxon>
        <taxon>Vertebrata</taxon>
        <taxon>Euteleostomi</taxon>
        <taxon>Mammalia</taxon>
        <taxon>Eutheria</taxon>
        <taxon>Laurasiatheria</taxon>
        <taxon>Carnivora</taxon>
        <taxon>Feliformia</taxon>
        <taxon>Felidae</taxon>
        <taxon>Felinae</taxon>
        <taxon>Acinonyx</taxon>
    </lineage>
</organism>
<feature type="region of interest" description="Disordered" evidence="1">
    <location>
        <begin position="114"/>
        <end position="194"/>
    </location>
</feature>
<sequence length="247" mass="26384">MNEQLGCCSRSPTHTKRSINPPRAGSSYLPPLPQLPRPHLPGRLGSTYFRRDEVWGSPGGHEPPAGVRAGSVVVFLGLLLPAPRLPCPSRAALPVCREVLVANAAWHRLAYYSPARPPASRPQGTASAPPAPRRRGRRDPRPRPLPTQSFGGGGKCPGSGAASGGSGRAGFPPSSSSPPYRLPPPPPPPPLLLPRSPWGCSPAARNYLQSTVVRKQMILLLMYHQKVSSSLMLRHNPVLFASLSLIT</sequence>
<dbReference type="GeneID" id="128315169"/>
<evidence type="ECO:0000313" key="2">
    <source>
        <dbReference type="Proteomes" id="UP001652583"/>
    </source>
</evidence>
<feature type="region of interest" description="Disordered" evidence="1">
    <location>
        <begin position="1"/>
        <end position="37"/>
    </location>
</feature>
<feature type="compositionally biased region" description="Low complexity" evidence="1">
    <location>
        <begin position="169"/>
        <end position="179"/>
    </location>
</feature>
<name>A0ABM3PYM5_ACIJB</name>
<feature type="compositionally biased region" description="Pro residues" evidence="1">
    <location>
        <begin position="180"/>
        <end position="192"/>
    </location>
</feature>
<feature type="compositionally biased region" description="Gly residues" evidence="1">
    <location>
        <begin position="150"/>
        <end position="168"/>
    </location>
</feature>
<reference evidence="3" key="1">
    <citation type="submission" date="2025-08" db="UniProtKB">
        <authorList>
            <consortium name="RefSeq"/>
        </authorList>
    </citation>
    <scope>IDENTIFICATION</scope>
    <source>
        <tissue evidence="3">Blood</tissue>
    </source>
</reference>
<keyword evidence="2" id="KW-1185">Reference proteome</keyword>
<evidence type="ECO:0000256" key="1">
    <source>
        <dbReference type="SAM" id="MobiDB-lite"/>
    </source>
</evidence>
<protein>
    <submittedName>
        <fullName evidence="3">Protein enabled homolog</fullName>
    </submittedName>
</protein>